<feature type="transmembrane region" description="Helical" evidence="6">
    <location>
        <begin position="6"/>
        <end position="27"/>
    </location>
</feature>
<organism evidence="8 9">
    <name type="scientific">Ruixingdingia sedimenti</name>
    <dbReference type="NCBI Taxonomy" id="3073604"/>
    <lineage>
        <taxon>Bacteria</taxon>
        <taxon>Pseudomonadati</taxon>
        <taxon>Pseudomonadota</taxon>
        <taxon>Alphaproteobacteria</taxon>
        <taxon>Rhodobacterales</taxon>
        <taxon>Paracoccaceae</taxon>
        <taxon>Ruixingdingia</taxon>
    </lineage>
</organism>
<keyword evidence="6" id="KW-0472">Membrane</keyword>
<dbReference type="InterPro" id="IPR036249">
    <property type="entry name" value="Thioredoxin-like_sf"/>
</dbReference>
<name>A0ABU1F3Z0_9RHOB</name>
<keyword evidence="4" id="KW-1015">Disulfide bond</keyword>
<dbReference type="InterPro" id="IPR013766">
    <property type="entry name" value="Thioredoxin_domain"/>
</dbReference>
<protein>
    <submittedName>
        <fullName evidence="8">DsbE family thiol:disulfide interchange protein</fullName>
    </submittedName>
</protein>
<dbReference type="InterPro" id="IPR004799">
    <property type="entry name" value="Periplasmic_diS_OxRdtase_DsbE"/>
</dbReference>
<comment type="similarity">
    <text evidence="2">Belongs to the thioredoxin family. DsbE subfamily.</text>
</comment>
<dbReference type="PROSITE" id="PS51352">
    <property type="entry name" value="THIOREDOXIN_2"/>
    <property type="match status" value="1"/>
</dbReference>
<dbReference type="Gene3D" id="3.40.30.10">
    <property type="entry name" value="Glutaredoxin"/>
    <property type="match status" value="1"/>
</dbReference>
<dbReference type="Proteomes" id="UP001247754">
    <property type="component" value="Unassembled WGS sequence"/>
</dbReference>
<dbReference type="InterPro" id="IPR017937">
    <property type="entry name" value="Thioredoxin_CS"/>
</dbReference>
<dbReference type="CDD" id="cd03010">
    <property type="entry name" value="TlpA_like_DsbE"/>
    <property type="match status" value="1"/>
</dbReference>
<dbReference type="EMBL" id="JAVKPH010000001">
    <property type="protein sequence ID" value="MDR5651358.1"/>
    <property type="molecule type" value="Genomic_DNA"/>
</dbReference>
<evidence type="ECO:0000256" key="3">
    <source>
        <dbReference type="ARBA" id="ARBA00022748"/>
    </source>
</evidence>
<dbReference type="PANTHER" id="PTHR42852:SF6">
    <property type="entry name" value="THIOL:DISULFIDE INTERCHANGE PROTEIN DSBE"/>
    <property type="match status" value="1"/>
</dbReference>
<dbReference type="InterPro" id="IPR050553">
    <property type="entry name" value="Thioredoxin_ResA/DsbE_sf"/>
</dbReference>
<dbReference type="PROSITE" id="PS00194">
    <property type="entry name" value="THIOREDOXIN_1"/>
    <property type="match status" value="1"/>
</dbReference>
<evidence type="ECO:0000256" key="6">
    <source>
        <dbReference type="SAM" id="Phobius"/>
    </source>
</evidence>
<comment type="caution">
    <text evidence="8">The sequence shown here is derived from an EMBL/GenBank/DDBJ whole genome shotgun (WGS) entry which is preliminary data.</text>
</comment>
<evidence type="ECO:0000256" key="2">
    <source>
        <dbReference type="ARBA" id="ARBA00007758"/>
    </source>
</evidence>
<accession>A0ABU1F3Z0</accession>
<dbReference type="Pfam" id="PF08534">
    <property type="entry name" value="Redoxin"/>
    <property type="match status" value="1"/>
</dbReference>
<evidence type="ECO:0000256" key="1">
    <source>
        <dbReference type="ARBA" id="ARBA00004196"/>
    </source>
</evidence>
<sequence length="181" mass="19021">MARGKWLLFIPPAVFGLLAGLFFAGMYRDDPEGLPSTLVGRAAPPMALTQLGDGVLPDDAALRAPGVKLVNFWASWCAPCRAEHPMLTELAGEGVPIIGVNYKDQPDNALKFLAELGDPYAAIGADAQGRVALSWGVYGVPETYVIDGAGKVLLRIAGPVSRAVLEDTLRPAITAVQPGAQ</sequence>
<keyword evidence="6" id="KW-0812">Transmembrane</keyword>
<proteinExistence type="inferred from homology"/>
<dbReference type="SUPFAM" id="SSF52833">
    <property type="entry name" value="Thioredoxin-like"/>
    <property type="match status" value="1"/>
</dbReference>
<evidence type="ECO:0000256" key="5">
    <source>
        <dbReference type="ARBA" id="ARBA00023284"/>
    </source>
</evidence>
<comment type="subcellular location">
    <subcellularLocation>
        <location evidence="1">Cell envelope</location>
    </subcellularLocation>
</comment>
<evidence type="ECO:0000256" key="4">
    <source>
        <dbReference type="ARBA" id="ARBA00023157"/>
    </source>
</evidence>
<keyword evidence="3" id="KW-0201">Cytochrome c-type biogenesis</keyword>
<reference evidence="8 9" key="1">
    <citation type="submission" date="2023-09" db="EMBL/GenBank/DDBJ databases">
        <title>Xinfangfangia sedmenti sp. nov., isolated the sedment.</title>
        <authorList>
            <person name="Xu L."/>
        </authorList>
    </citation>
    <scope>NUCLEOTIDE SEQUENCE [LARGE SCALE GENOMIC DNA]</scope>
    <source>
        <strain evidence="8 9">LG-4</strain>
    </source>
</reference>
<dbReference type="PANTHER" id="PTHR42852">
    <property type="entry name" value="THIOL:DISULFIDE INTERCHANGE PROTEIN DSBE"/>
    <property type="match status" value="1"/>
</dbReference>
<evidence type="ECO:0000313" key="8">
    <source>
        <dbReference type="EMBL" id="MDR5651358.1"/>
    </source>
</evidence>
<gene>
    <name evidence="8" type="ORF">RGD00_01970</name>
</gene>
<dbReference type="NCBIfam" id="TIGR00385">
    <property type="entry name" value="dsbE"/>
    <property type="match status" value="1"/>
</dbReference>
<keyword evidence="5" id="KW-0676">Redox-active center</keyword>
<evidence type="ECO:0000259" key="7">
    <source>
        <dbReference type="PROSITE" id="PS51352"/>
    </source>
</evidence>
<keyword evidence="9" id="KW-1185">Reference proteome</keyword>
<dbReference type="RefSeq" id="WP_310455472.1">
    <property type="nucleotide sequence ID" value="NZ_JAVKPH010000001.1"/>
</dbReference>
<dbReference type="InterPro" id="IPR013740">
    <property type="entry name" value="Redoxin"/>
</dbReference>
<feature type="domain" description="Thioredoxin" evidence="7">
    <location>
        <begin position="37"/>
        <end position="178"/>
    </location>
</feature>
<evidence type="ECO:0000313" key="9">
    <source>
        <dbReference type="Proteomes" id="UP001247754"/>
    </source>
</evidence>
<keyword evidence="6" id="KW-1133">Transmembrane helix</keyword>